<evidence type="ECO:0008006" key="4">
    <source>
        <dbReference type="Google" id="ProtNLM"/>
    </source>
</evidence>
<feature type="signal peptide" evidence="1">
    <location>
        <begin position="1"/>
        <end position="23"/>
    </location>
</feature>
<comment type="caution">
    <text evidence="2">The sequence shown here is derived from an EMBL/GenBank/DDBJ whole genome shotgun (WGS) entry which is preliminary data.</text>
</comment>
<dbReference type="AlphaFoldDB" id="A0A1V9ES48"/>
<dbReference type="RefSeq" id="WP_081170291.1">
    <property type="nucleotide sequence ID" value="NZ_LWBP01000232.1"/>
</dbReference>
<name>A0A1V9ES48_9BACT</name>
<dbReference type="InterPro" id="IPR019861">
    <property type="entry name" value="PorP/SprF_Bacteroidetes"/>
</dbReference>
<evidence type="ECO:0000313" key="2">
    <source>
        <dbReference type="EMBL" id="OQP48901.1"/>
    </source>
</evidence>
<dbReference type="OrthoDB" id="1186563at2"/>
<accession>A0A1V9ES48</accession>
<keyword evidence="1" id="KW-0732">Signal</keyword>
<organism evidence="2 3">
    <name type="scientific">Niastella populi</name>
    <dbReference type="NCBI Taxonomy" id="550983"/>
    <lineage>
        <taxon>Bacteria</taxon>
        <taxon>Pseudomonadati</taxon>
        <taxon>Bacteroidota</taxon>
        <taxon>Chitinophagia</taxon>
        <taxon>Chitinophagales</taxon>
        <taxon>Chitinophagaceae</taxon>
        <taxon>Niastella</taxon>
    </lineage>
</organism>
<keyword evidence="3" id="KW-1185">Reference proteome</keyword>
<protein>
    <recommendedName>
        <fullName evidence="4">Type IX secretion system membrane protein PorP/SprF</fullName>
    </recommendedName>
</protein>
<proteinExistence type="predicted"/>
<sequence>MKRIVLYALGVAIAITGSYKVSAQVDPHFTQYYIHTSWLNPALTGLFDGDYRVAGIYRNQWGNVGSPFSTVGASVEKGTGKNINLGLNVINQKAGDGGYSYTTAYGSLNYTGVRFGAQENHRIAMAMQMGFIQRRFNPSKLVFSDQWNPVTGTLRPTAETFNKTSSLKFDAGAGILYYDATPGKKANLFAGFSASHITRPENEFSATGHEKIPVRYTAHAGVRLLINDALTLTPNALFLKQGTAQEKMLGMYAQLRAAATTDVMLGVNYRLKDAIAAHAGFTWNNLVFSMSYDINTSELGKMAGGTNSFEVSVSYTGRKKAKTPEVEFICPRL</sequence>
<dbReference type="STRING" id="550983.A4R26_07290"/>
<dbReference type="Pfam" id="PF11751">
    <property type="entry name" value="PorP_SprF"/>
    <property type="match status" value="1"/>
</dbReference>
<gene>
    <name evidence="2" type="ORF">A4R26_07290</name>
</gene>
<dbReference type="EMBL" id="LWBP01000232">
    <property type="protein sequence ID" value="OQP48901.1"/>
    <property type="molecule type" value="Genomic_DNA"/>
</dbReference>
<reference evidence="3" key="1">
    <citation type="submission" date="2016-04" db="EMBL/GenBank/DDBJ databases">
        <authorList>
            <person name="Chen L."/>
            <person name="Zhuang W."/>
            <person name="Wang G."/>
        </authorList>
    </citation>
    <scope>NUCLEOTIDE SEQUENCE [LARGE SCALE GENOMIC DNA]</scope>
    <source>
        <strain evidence="3">208</strain>
    </source>
</reference>
<evidence type="ECO:0000256" key="1">
    <source>
        <dbReference type="SAM" id="SignalP"/>
    </source>
</evidence>
<feature type="chain" id="PRO_5013297456" description="Type IX secretion system membrane protein PorP/SprF" evidence="1">
    <location>
        <begin position="24"/>
        <end position="333"/>
    </location>
</feature>
<dbReference type="Proteomes" id="UP000192276">
    <property type="component" value="Unassembled WGS sequence"/>
</dbReference>
<evidence type="ECO:0000313" key="3">
    <source>
        <dbReference type="Proteomes" id="UP000192276"/>
    </source>
</evidence>
<dbReference type="NCBIfam" id="TIGR03519">
    <property type="entry name" value="T9SS_PorP_fam"/>
    <property type="match status" value="1"/>
</dbReference>